<feature type="domain" description="Helicase C-terminal" evidence="8">
    <location>
        <begin position="1584"/>
        <end position="1733"/>
    </location>
</feature>
<dbReference type="InParanoid" id="A0A316YGX5"/>
<dbReference type="PROSITE" id="PS51192">
    <property type="entry name" value="HELICASE_ATP_BIND_1"/>
    <property type="match status" value="1"/>
</dbReference>
<dbReference type="PROSITE" id="PS50089">
    <property type="entry name" value="ZF_RING_2"/>
    <property type="match status" value="1"/>
</dbReference>
<reference evidence="9 10" key="1">
    <citation type="journal article" date="2018" name="Mol. Biol. Evol.">
        <title>Broad Genomic Sampling Reveals a Smut Pathogenic Ancestry of the Fungal Clade Ustilaginomycotina.</title>
        <authorList>
            <person name="Kijpornyongpan T."/>
            <person name="Mondo S.J."/>
            <person name="Barry K."/>
            <person name="Sandor L."/>
            <person name="Lee J."/>
            <person name="Lipzen A."/>
            <person name="Pangilinan J."/>
            <person name="LaButti K."/>
            <person name="Hainaut M."/>
            <person name="Henrissat B."/>
            <person name="Grigoriev I.V."/>
            <person name="Spatafora J.W."/>
            <person name="Aime M.C."/>
        </authorList>
    </citation>
    <scope>NUCLEOTIDE SEQUENCE [LARGE SCALE GENOMIC DNA]</scope>
    <source>
        <strain evidence="9 10">MCA 4198</strain>
    </source>
</reference>
<dbReference type="PROSITE" id="PS51194">
    <property type="entry name" value="HELICASE_CTER"/>
    <property type="match status" value="1"/>
</dbReference>
<feature type="region of interest" description="Disordered" evidence="5">
    <location>
        <begin position="1788"/>
        <end position="1846"/>
    </location>
</feature>
<protein>
    <recommendedName>
        <fullName evidence="11">RING-type domain-containing protein</fullName>
    </recommendedName>
</protein>
<evidence type="ECO:0000259" key="7">
    <source>
        <dbReference type="PROSITE" id="PS51192"/>
    </source>
</evidence>
<dbReference type="EMBL" id="KZ819641">
    <property type="protein sequence ID" value="PWN86995.1"/>
    <property type="molecule type" value="Genomic_DNA"/>
</dbReference>
<feature type="compositionally biased region" description="Basic and acidic residues" evidence="5">
    <location>
        <begin position="930"/>
        <end position="953"/>
    </location>
</feature>
<dbReference type="InterPro" id="IPR000330">
    <property type="entry name" value="SNF2_N"/>
</dbReference>
<feature type="compositionally biased region" description="Basic and acidic residues" evidence="5">
    <location>
        <begin position="897"/>
        <end position="906"/>
    </location>
</feature>
<sequence>MPPKFKARRLDRAAVEGASGGFSARAPAASPAAQHAAASSSTLRHPKQGQELGQELGQEEIGGWREANATVVPIQLIHEHGRPTWSLADDQSAPRLAHFPEAEFEDCSAYIDFGRLLAQEEAHGGSDVATDTTKSAGKRKARDEDQDEEEKDELEEGLPLLSTACLFHVAPWDAAVERALKKLAERSSGLSFGGGACDRLYVAEVEGRDEASVMHEMLHLADGDGRLLLRVPLVDTDRIEASRLPHRFTNGSWLSACDKERWKGRRSLISTSIDVCFPRRPVVQPPATPAKLLTLQLNISVHLHEAALSPSAPVPSAGEAELLQRLMRFASPSDMRDEALRRRPMQESLVYSGLRASTLTDDVAALQPPGLEPSLIPFQRRSVHFLLGREGRYIAGADADADGQAVLGSLDEQGKVMTHAGTQHVGLWWEKVDDGLYYNALLGTFRRHASETRADNVRGGILAEEMGLGKTVEVLALILLNPDAGRSQEPSYYDGEQDIEVAPTKTTLIVAPEVLRQQWLDETAVHAPELRIFSYLGYQEARRALHNNNGGTTWHDFARQLDVIVVSFDTLRKELNVAKKERPRSRRFERKYERPRSLLVQLAFHRVVMDEVQLVGHSMAAETVSLIARNHSLAVSGTPVKQLSDLQSLLRFLKAPGHFGTNTYWNRLMTPAMAPQLRRMLEVLGTRHTKEQVRHEMSLPLQTRTLVPIDFTAIESTFYRDMYHRTLRSMGLDDSSSQSTATLRQIRQRFAAAAAASDGGGGGGSAGSDDSFSLARLRSDLLHLRQACTHPQIAAGRGGGERNTLAVSSQIRSMDEVLTVMHEGAKADEASTRLSLHRRMIDRAVLTLQDKGHAGRHELARARLVEDVRPALERRVEEIKQDLVRARTIGPFYRFEPHEVDERGASEEVVDDDGDGTTEDPTQLQQQQQKQRDRLRQGLTQAEKDRENSLTERRAHRHRHVVIVQNRLRSVLEQLHRCNHFLGNICFQLGQLQKEKEEQQQKQQQQQQQQQEKEKEQEQYGHEGQGKEQGQAQKQEQEQEHKVKDEGGPEEVSAVAAMAVDDEEKEHKAVDDAKNDEPVSAEVAELKRQEDYWYDRAEEVRLELLKESRHVVEASLRSFARGELDLAARHRPFVTQQFEAGGLTLEQSFSRLDELVDLLDRNAEVVLKWRHDIIERLRKPVSRDVSAENELDDQYQENLDAQAEAEALLEMYRVLLSERELIVTGVTTQGATSKPALMVQLEHSDRLARRRHLRLAQDPNNVEVLEELEQGLTEEQLEVQRTQLRHFEKLNEERKAVSLEAIGREEGHFETVLRQLRETSNRVERREEVKLARMAIDKIRELTAQQKSLGERLRREASLLSNVFNTRSSYFKQIQDLSDQVADLETRDLQKDTLAAAKEEQSLRAKADGISARLRYLAALEAETIGGAAKAAATTGSTSAAAAANEEAASATTKAGQGTEDNDEAGPGRTCVICTEPLVRAVLLGTCGHWTCEDCFRSWTLKRRACPICKRPVKANEAHRVTYGNASTATAAPTDATRSSAQIQDPIKAKLQAQRERYNVISDEAREDVARQRLQTSLGSKLDLLTRHLLQLQTDQPGTKSLIFTAFSRGVSLVSDALSLNGIKHVRLETGGKAGANAVDNFKNDSSVNVLILHSEAQSSGLNLVCATHVFLLEPLVNHAMELQAIGRVHRIGQTHETNVWGYAVNSTVEERITEMGRRKQQRSLFTHANCRSTHLRDSASLAAEAKAARSGERASAAGSSTTATTAARQGEFVASLDDILESLFDEESDARPTSVNGNGSSSSDIVNGDRIGSAEDEREKMRRERLQAIERRQAMASIEQERGTR</sequence>
<feature type="compositionally biased region" description="Low complexity" evidence="5">
    <location>
        <begin position="1001"/>
        <end position="1010"/>
    </location>
</feature>
<dbReference type="InterPro" id="IPR014001">
    <property type="entry name" value="Helicase_ATP-bd"/>
</dbReference>
<dbReference type="RefSeq" id="XP_025374193.1">
    <property type="nucleotide sequence ID" value="XM_025525356.1"/>
</dbReference>
<dbReference type="GO" id="GO:0005524">
    <property type="term" value="F:ATP binding"/>
    <property type="evidence" value="ECO:0007669"/>
    <property type="project" value="InterPro"/>
</dbReference>
<proteinExistence type="predicted"/>
<dbReference type="InterPro" id="IPR013083">
    <property type="entry name" value="Znf_RING/FYVE/PHD"/>
</dbReference>
<feature type="compositionally biased region" description="Low complexity" evidence="5">
    <location>
        <begin position="1754"/>
        <end position="1766"/>
    </location>
</feature>
<name>A0A316YGX5_9BASI</name>
<feature type="region of interest" description="Disordered" evidence="5">
    <location>
        <begin position="18"/>
        <end position="50"/>
    </location>
</feature>
<evidence type="ECO:0000313" key="10">
    <source>
        <dbReference type="Proteomes" id="UP000245768"/>
    </source>
</evidence>
<evidence type="ECO:0000256" key="3">
    <source>
        <dbReference type="ARBA" id="ARBA00022840"/>
    </source>
</evidence>
<evidence type="ECO:0000256" key="4">
    <source>
        <dbReference type="PROSITE-ProRule" id="PRU00175"/>
    </source>
</evidence>
<dbReference type="GO" id="GO:0005634">
    <property type="term" value="C:nucleus"/>
    <property type="evidence" value="ECO:0007669"/>
    <property type="project" value="TreeGrafter"/>
</dbReference>
<feature type="compositionally biased region" description="Polar residues" evidence="5">
    <location>
        <begin position="1792"/>
        <end position="1806"/>
    </location>
</feature>
<dbReference type="SMART" id="SM00490">
    <property type="entry name" value="HELICc"/>
    <property type="match status" value="1"/>
</dbReference>
<dbReference type="CDD" id="cd16449">
    <property type="entry name" value="RING-HC"/>
    <property type="match status" value="1"/>
</dbReference>
<keyword evidence="3" id="KW-0067">ATP-binding</keyword>
<dbReference type="STRING" id="215250.A0A316YGX5"/>
<dbReference type="Gene3D" id="3.40.50.300">
    <property type="entry name" value="P-loop containing nucleotide triphosphate hydrolases"/>
    <property type="match status" value="1"/>
</dbReference>
<feature type="region of interest" description="Disordered" evidence="5">
    <location>
        <begin position="1061"/>
        <end position="1080"/>
    </location>
</feature>
<dbReference type="GeneID" id="37047272"/>
<evidence type="ECO:0000256" key="2">
    <source>
        <dbReference type="ARBA" id="ARBA00022801"/>
    </source>
</evidence>
<feature type="domain" description="Helicase ATP-binding" evidence="7">
    <location>
        <begin position="451"/>
        <end position="657"/>
    </location>
</feature>
<keyword evidence="4" id="KW-0479">Metal-binding</keyword>
<dbReference type="Pfam" id="PF00271">
    <property type="entry name" value="Helicase_C"/>
    <property type="match status" value="1"/>
</dbReference>
<feature type="domain" description="RING-type" evidence="6">
    <location>
        <begin position="1471"/>
        <end position="1510"/>
    </location>
</feature>
<dbReference type="SMART" id="SM00487">
    <property type="entry name" value="DEXDc"/>
    <property type="match status" value="1"/>
</dbReference>
<dbReference type="Pfam" id="PF00176">
    <property type="entry name" value="SNF2-rel_dom"/>
    <property type="match status" value="1"/>
</dbReference>
<dbReference type="FunCoup" id="A0A316YGX5">
    <property type="interactions" value="387"/>
</dbReference>
<feature type="compositionally biased region" description="Basic and acidic residues" evidence="5">
    <location>
        <begin position="1035"/>
        <end position="1047"/>
    </location>
</feature>
<dbReference type="SUPFAM" id="SSF57850">
    <property type="entry name" value="RING/U-box"/>
    <property type="match status" value="1"/>
</dbReference>
<dbReference type="InterPro" id="IPR052583">
    <property type="entry name" value="ATP-helicase/E3_Ub-Ligase"/>
</dbReference>
<dbReference type="Pfam" id="PF13920">
    <property type="entry name" value="zf-C3HC4_3"/>
    <property type="match status" value="1"/>
</dbReference>
<evidence type="ECO:0000259" key="8">
    <source>
        <dbReference type="PROSITE" id="PS51194"/>
    </source>
</evidence>
<feature type="compositionally biased region" description="Basic and acidic residues" evidence="5">
    <location>
        <begin position="1813"/>
        <end position="1846"/>
    </location>
</feature>
<evidence type="ECO:0000256" key="5">
    <source>
        <dbReference type="SAM" id="MobiDB-lite"/>
    </source>
</evidence>
<dbReference type="GO" id="GO:0006974">
    <property type="term" value="P:DNA damage response"/>
    <property type="evidence" value="ECO:0007669"/>
    <property type="project" value="TreeGrafter"/>
</dbReference>
<keyword evidence="4" id="KW-0862">Zinc</keyword>
<evidence type="ECO:0000256" key="1">
    <source>
        <dbReference type="ARBA" id="ARBA00022741"/>
    </source>
</evidence>
<accession>A0A316YGX5</accession>
<dbReference type="Gene3D" id="3.30.40.10">
    <property type="entry name" value="Zinc/RING finger domain, C3HC4 (zinc finger)"/>
    <property type="match status" value="1"/>
</dbReference>
<dbReference type="SUPFAM" id="SSF52540">
    <property type="entry name" value="P-loop containing nucleoside triphosphate hydrolases"/>
    <property type="match status" value="2"/>
</dbReference>
<gene>
    <name evidence="9" type="ORF">FA10DRAFT_304423</name>
</gene>
<feature type="compositionally biased region" description="Acidic residues" evidence="5">
    <location>
        <begin position="908"/>
        <end position="918"/>
    </location>
</feature>
<dbReference type="GO" id="GO:0008270">
    <property type="term" value="F:zinc ion binding"/>
    <property type="evidence" value="ECO:0007669"/>
    <property type="project" value="UniProtKB-KW"/>
</dbReference>
<keyword evidence="1" id="KW-0547">Nucleotide-binding</keyword>
<feature type="compositionally biased region" description="Basic and acidic residues" evidence="5">
    <location>
        <begin position="1011"/>
        <end position="1026"/>
    </location>
</feature>
<keyword evidence="2" id="KW-0378">Hydrolase</keyword>
<dbReference type="InterPro" id="IPR001650">
    <property type="entry name" value="Helicase_C-like"/>
</dbReference>
<evidence type="ECO:0000313" key="9">
    <source>
        <dbReference type="EMBL" id="PWN86995.1"/>
    </source>
</evidence>
<dbReference type="Gene3D" id="3.40.50.10810">
    <property type="entry name" value="Tandem AAA-ATPase domain"/>
    <property type="match status" value="1"/>
</dbReference>
<organism evidence="9 10">
    <name type="scientific">Acaromyces ingoldii</name>
    <dbReference type="NCBI Taxonomy" id="215250"/>
    <lineage>
        <taxon>Eukaryota</taxon>
        <taxon>Fungi</taxon>
        <taxon>Dikarya</taxon>
        <taxon>Basidiomycota</taxon>
        <taxon>Ustilaginomycotina</taxon>
        <taxon>Exobasidiomycetes</taxon>
        <taxon>Exobasidiales</taxon>
        <taxon>Cryptobasidiaceae</taxon>
        <taxon>Acaromyces</taxon>
    </lineage>
</organism>
<dbReference type="OrthoDB" id="5330228at2759"/>
<feature type="region of interest" description="Disordered" evidence="5">
    <location>
        <begin position="1000"/>
        <end position="1050"/>
    </location>
</feature>
<dbReference type="InterPro" id="IPR038718">
    <property type="entry name" value="SNF2-like_sf"/>
</dbReference>
<keyword evidence="4" id="KW-0863">Zinc-finger</keyword>
<feature type="compositionally biased region" description="Acidic residues" evidence="5">
    <location>
        <begin position="144"/>
        <end position="155"/>
    </location>
</feature>
<feature type="compositionally biased region" description="Low complexity" evidence="5">
    <location>
        <begin position="1443"/>
        <end position="1455"/>
    </location>
</feature>
<feature type="region of interest" description="Disordered" evidence="5">
    <location>
        <begin position="121"/>
        <end position="155"/>
    </location>
</feature>
<feature type="region of interest" description="Disordered" evidence="5">
    <location>
        <begin position="1443"/>
        <end position="1467"/>
    </location>
</feature>
<dbReference type="GO" id="GO:0000209">
    <property type="term" value="P:protein polyubiquitination"/>
    <property type="evidence" value="ECO:0007669"/>
    <property type="project" value="TreeGrafter"/>
</dbReference>
<dbReference type="Pfam" id="PF26021">
    <property type="entry name" value="Ferritin_C144_05"/>
    <property type="match status" value="1"/>
</dbReference>
<feature type="compositionally biased region" description="Low complexity" evidence="5">
    <location>
        <begin position="919"/>
        <end position="929"/>
    </location>
</feature>
<dbReference type="GO" id="GO:0016787">
    <property type="term" value="F:hydrolase activity"/>
    <property type="evidence" value="ECO:0007669"/>
    <property type="project" value="UniProtKB-KW"/>
</dbReference>
<dbReference type="Proteomes" id="UP000245768">
    <property type="component" value="Unassembled WGS sequence"/>
</dbReference>
<dbReference type="CDD" id="cd18793">
    <property type="entry name" value="SF2_C_SNF"/>
    <property type="match status" value="1"/>
</dbReference>
<feature type="compositionally biased region" description="Low complexity" evidence="5">
    <location>
        <begin position="21"/>
        <end position="41"/>
    </location>
</feature>
<feature type="region of interest" description="Disordered" evidence="5">
    <location>
        <begin position="1747"/>
        <end position="1766"/>
    </location>
</feature>
<dbReference type="InterPro" id="IPR049730">
    <property type="entry name" value="SNF2/RAD54-like_C"/>
</dbReference>
<evidence type="ECO:0000259" key="6">
    <source>
        <dbReference type="PROSITE" id="PS50089"/>
    </source>
</evidence>
<dbReference type="InterPro" id="IPR059033">
    <property type="entry name" value="C144_05_dom"/>
</dbReference>
<keyword evidence="10" id="KW-1185">Reference proteome</keyword>
<dbReference type="InterPro" id="IPR027417">
    <property type="entry name" value="P-loop_NTPase"/>
</dbReference>
<feature type="compositionally biased region" description="Basic and acidic residues" evidence="5">
    <location>
        <begin position="1065"/>
        <end position="1077"/>
    </location>
</feature>
<dbReference type="InterPro" id="IPR001841">
    <property type="entry name" value="Znf_RING"/>
</dbReference>
<dbReference type="PANTHER" id="PTHR45865:SF1">
    <property type="entry name" value="E3 UBIQUITIN-PROTEIN LIGASE SHPRH"/>
    <property type="match status" value="1"/>
</dbReference>
<feature type="region of interest" description="Disordered" evidence="5">
    <location>
        <begin position="897"/>
        <end position="954"/>
    </location>
</feature>
<dbReference type="GO" id="GO:0061630">
    <property type="term" value="F:ubiquitin protein ligase activity"/>
    <property type="evidence" value="ECO:0007669"/>
    <property type="project" value="TreeGrafter"/>
</dbReference>
<dbReference type="SMART" id="SM00184">
    <property type="entry name" value="RING"/>
    <property type="match status" value="1"/>
</dbReference>
<dbReference type="PANTHER" id="PTHR45865">
    <property type="entry name" value="E3 UBIQUITIN-PROTEIN LIGASE SHPRH FAMILY MEMBER"/>
    <property type="match status" value="1"/>
</dbReference>
<evidence type="ECO:0008006" key="11">
    <source>
        <dbReference type="Google" id="ProtNLM"/>
    </source>
</evidence>